<dbReference type="Pfam" id="PF09946">
    <property type="entry name" value="DUF2178"/>
    <property type="match status" value="1"/>
</dbReference>
<keyword evidence="1" id="KW-1133">Transmembrane helix</keyword>
<evidence type="ECO:0000256" key="1">
    <source>
        <dbReference type="SAM" id="Phobius"/>
    </source>
</evidence>
<dbReference type="OrthoDB" id="132176at2157"/>
<feature type="transmembrane region" description="Helical" evidence="1">
    <location>
        <begin position="5"/>
        <end position="25"/>
    </location>
</feature>
<dbReference type="InterPro" id="IPR019235">
    <property type="entry name" value="DUF2178_TM"/>
</dbReference>
<dbReference type="HOGENOM" id="CLU_147144_0_0_2"/>
<dbReference type="Proteomes" id="UP000002408">
    <property type="component" value="Chromosome"/>
</dbReference>
<evidence type="ECO:0008006" key="4">
    <source>
        <dbReference type="Google" id="ProtNLM"/>
    </source>
</evidence>
<dbReference type="KEGG" id="mbn:Mboo_1650"/>
<evidence type="ECO:0000313" key="3">
    <source>
        <dbReference type="Proteomes" id="UP000002408"/>
    </source>
</evidence>
<dbReference type="eggNOG" id="arCOG04440">
    <property type="taxonomic scope" value="Archaea"/>
</dbReference>
<feature type="transmembrane region" description="Helical" evidence="1">
    <location>
        <begin position="118"/>
        <end position="137"/>
    </location>
</feature>
<evidence type="ECO:0000313" key="2">
    <source>
        <dbReference type="EMBL" id="ABS56167.1"/>
    </source>
</evidence>
<keyword evidence="1" id="KW-0472">Membrane</keyword>
<sequence length="153" mass="17875" precursor="true">MKKNIFYLMTGLVAVVLLAIFWYSVENFTPLFFTIAFVAGIVLLYLAYRKVEDFIEDERSARITEKAATRTLQVFWVCFCAFSILAVMNLLDMPRFSRAFWLNRGTAVVPPEVLPLKLIGYFQLALLCLMIFLYVGFRIYYARKFGDWESDEE</sequence>
<gene>
    <name evidence="2" type="ordered locus">Mboo_1650</name>
</gene>
<keyword evidence="3" id="KW-1185">Reference proteome</keyword>
<name>A7I8V6_METB6</name>
<dbReference type="STRING" id="456442.Mboo_1650"/>
<dbReference type="GeneID" id="5411195"/>
<accession>A7I8V6</accession>
<dbReference type="AlphaFoldDB" id="A7I8V6"/>
<protein>
    <recommendedName>
        <fullName evidence="4">DUF2178 domain-containing protein</fullName>
    </recommendedName>
</protein>
<reference evidence="3" key="1">
    <citation type="journal article" date="2015" name="Microbiology">
        <title>Genome of Methanoregula boonei 6A8 reveals adaptations to oligotrophic peatland environments.</title>
        <authorList>
            <person name="Braeuer S."/>
            <person name="Cadillo-Quiroz H."/>
            <person name="Kyrpides N."/>
            <person name="Woyke T."/>
            <person name="Goodwin L."/>
            <person name="Detter C."/>
            <person name="Podell S."/>
            <person name="Yavitt J.B."/>
            <person name="Zinder S.H."/>
        </authorList>
    </citation>
    <scope>NUCLEOTIDE SEQUENCE [LARGE SCALE GENOMIC DNA]</scope>
    <source>
        <strain evidence="3">DSM 21154 / JCM 14090 / 6A8</strain>
    </source>
</reference>
<dbReference type="EMBL" id="CP000780">
    <property type="protein sequence ID" value="ABS56167.1"/>
    <property type="molecule type" value="Genomic_DNA"/>
</dbReference>
<feature type="transmembrane region" description="Helical" evidence="1">
    <location>
        <begin position="69"/>
        <end position="91"/>
    </location>
</feature>
<feature type="transmembrane region" description="Helical" evidence="1">
    <location>
        <begin position="31"/>
        <end position="48"/>
    </location>
</feature>
<dbReference type="RefSeq" id="WP_012107213.1">
    <property type="nucleotide sequence ID" value="NC_009712.1"/>
</dbReference>
<proteinExistence type="predicted"/>
<keyword evidence="1" id="KW-0812">Transmembrane</keyword>
<organism evidence="2 3">
    <name type="scientific">Methanoregula boonei (strain DSM 21154 / JCM 14090 / 6A8)</name>
    <dbReference type="NCBI Taxonomy" id="456442"/>
    <lineage>
        <taxon>Archaea</taxon>
        <taxon>Methanobacteriati</taxon>
        <taxon>Methanobacteriota</taxon>
        <taxon>Stenosarchaea group</taxon>
        <taxon>Methanomicrobia</taxon>
        <taxon>Methanomicrobiales</taxon>
        <taxon>Methanoregulaceae</taxon>
        <taxon>Methanoregula</taxon>
    </lineage>
</organism>